<dbReference type="CDD" id="cd12107">
    <property type="entry name" value="Hemerythrin"/>
    <property type="match status" value="1"/>
</dbReference>
<dbReference type="EMBL" id="CAJPVI010000051">
    <property type="protein sequence ID" value="CAG2158927.1"/>
    <property type="molecule type" value="Genomic_DNA"/>
</dbReference>
<keyword evidence="6" id="KW-1185">Reference proteome</keyword>
<comment type="caution">
    <text evidence="5">The sequence shown here is derived from an EMBL/GenBank/DDBJ whole genome shotgun (WGS) entry which is preliminary data.</text>
</comment>
<feature type="domain" description="Hemerythrin-like" evidence="4">
    <location>
        <begin position="24"/>
        <end position="126"/>
    </location>
</feature>
<comment type="similarity">
    <text evidence="1">Belongs to the hemerythrin family.</text>
</comment>
<evidence type="ECO:0000256" key="1">
    <source>
        <dbReference type="ARBA" id="ARBA00010587"/>
    </source>
</evidence>
<dbReference type="PANTHER" id="PTHR37164:SF1">
    <property type="entry name" value="BACTERIOHEMERYTHRIN"/>
    <property type="match status" value="1"/>
</dbReference>
<dbReference type="SUPFAM" id="SSF47188">
    <property type="entry name" value="Hemerythrin-like"/>
    <property type="match status" value="1"/>
</dbReference>
<keyword evidence="2" id="KW-0479">Metal-binding</keyword>
<evidence type="ECO:0000256" key="2">
    <source>
        <dbReference type="ARBA" id="ARBA00022723"/>
    </source>
</evidence>
<evidence type="ECO:0000259" key="4">
    <source>
        <dbReference type="Pfam" id="PF01814"/>
    </source>
</evidence>
<gene>
    <name evidence="5" type="ORF">LMG26411_06307</name>
</gene>
<dbReference type="InterPro" id="IPR050669">
    <property type="entry name" value="Hemerythrin"/>
</dbReference>
<dbReference type="Proteomes" id="UP000672657">
    <property type="component" value="Unassembled WGS sequence"/>
</dbReference>
<dbReference type="RefSeq" id="WP_211957139.1">
    <property type="nucleotide sequence ID" value="NZ_CAJPVI010000051.1"/>
</dbReference>
<evidence type="ECO:0000256" key="3">
    <source>
        <dbReference type="ARBA" id="ARBA00023004"/>
    </source>
</evidence>
<evidence type="ECO:0000313" key="5">
    <source>
        <dbReference type="EMBL" id="CAG2158927.1"/>
    </source>
</evidence>
<accession>A0ABN7Q707</accession>
<dbReference type="Pfam" id="PF01814">
    <property type="entry name" value="Hemerythrin"/>
    <property type="match status" value="1"/>
</dbReference>
<dbReference type="PANTHER" id="PTHR37164">
    <property type="entry name" value="BACTERIOHEMERYTHRIN"/>
    <property type="match status" value="1"/>
</dbReference>
<protein>
    <submittedName>
        <fullName evidence="5">Bacteriohemerythrin</fullName>
    </submittedName>
</protein>
<organism evidence="5 6">
    <name type="scientific">Cupriavidus numazuensis</name>
    <dbReference type="NCBI Taxonomy" id="221992"/>
    <lineage>
        <taxon>Bacteria</taxon>
        <taxon>Pseudomonadati</taxon>
        <taxon>Pseudomonadota</taxon>
        <taxon>Betaproteobacteria</taxon>
        <taxon>Burkholderiales</taxon>
        <taxon>Burkholderiaceae</taxon>
        <taxon>Cupriavidus</taxon>
    </lineage>
</organism>
<dbReference type="NCBIfam" id="TIGR02481">
    <property type="entry name" value="hemeryth_dom"/>
    <property type="match status" value="1"/>
</dbReference>
<proteinExistence type="inferred from homology"/>
<reference evidence="5 6" key="1">
    <citation type="submission" date="2021-03" db="EMBL/GenBank/DDBJ databases">
        <authorList>
            <person name="Peeters C."/>
        </authorList>
    </citation>
    <scope>NUCLEOTIDE SEQUENCE [LARGE SCALE GENOMIC DNA]</scope>
    <source>
        <strain evidence="5 6">LMG 26411</strain>
    </source>
</reference>
<dbReference type="InterPro" id="IPR012827">
    <property type="entry name" value="Hemerythrin_metal-bd"/>
</dbReference>
<dbReference type="Gene3D" id="1.20.120.50">
    <property type="entry name" value="Hemerythrin-like"/>
    <property type="match status" value="1"/>
</dbReference>
<keyword evidence="3" id="KW-0408">Iron</keyword>
<dbReference type="InterPro" id="IPR012312">
    <property type="entry name" value="Hemerythrin-like"/>
</dbReference>
<evidence type="ECO:0000313" key="6">
    <source>
        <dbReference type="Proteomes" id="UP000672657"/>
    </source>
</evidence>
<name>A0ABN7Q707_9BURK</name>
<sequence length="152" mass="17190">MTDSAVDQASLEWCDRLKLGHPPMDETHEEFVAIVNAMLNCSDDELKHHLAEFAIHAETHFSQELLWMQTTAFPSMDCHVREHEAVMQSVREVQALLADGGSLLVARRLAAELARWFPAHADYLDSALAHWIVKERFGGAPVVLRRMMQSPT</sequence>
<dbReference type="InterPro" id="IPR035938">
    <property type="entry name" value="Hemerythrin-like_sf"/>
</dbReference>